<dbReference type="PANTHER" id="PTHR39153">
    <property type="entry name" value="AGR244WP"/>
    <property type="match status" value="1"/>
</dbReference>
<reference evidence="1 2" key="1">
    <citation type="submission" date="2017-06" db="EMBL/GenBank/DDBJ databases">
        <title>Ant-infecting Ophiocordyceps genomes reveal a high diversity of potential behavioral manipulation genes and a possible major role for enterotoxins.</title>
        <authorList>
            <person name="De Bekker C."/>
            <person name="Evans H.C."/>
            <person name="Brachmann A."/>
            <person name="Hughes D.P."/>
        </authorList>
    </citation>
    <scope>NUCLEOTIDE SEQUENCE [LARGE SCALE GENOMIC DNA]</scope>
    <source>
        <strain evidence="1 2">Map64</strain>
    </source>
</reference>
<protein>
    <recommendedName>
        <fullName evidence="3">Imidazoleglycerol-phosphate dehydratase</fullName>
    </recommendedName>
</protein>
<dbReference type="EMBL" id="NJET01000023">
    <property type="protein sequence ID" value="PHH64996.1"/>
    <property type="molecule type" value="Genomic_DNA"/>
</dbReference>
<dbReference type="InterPro" id="IPR038882">
    <property type="entry name" value="Rcf3"/>
</dbReference>
<dbReference type="OrthoDB" id="3979469at2759"/>
<gene>
    <name evidence="1" type="ORF">CDD81_3633</name>
</gene>
<dbReference type="Proteomes" id="UP000226192">
    <property type="component" value="Unassembled WGS sequence"/>
</dbReference>
<accession>A0A2C5YBB3</accession>
<sequence>MRAHDAMKSAEANDAAWEAGRGAVLGAAKWGVGAAILGAFGYALSPIYRATTVQFKVYIQMSGMLLGSMIEADWRLRQFEQQVRLQKRGLRDRARWEQYEEELAAYEKRSK</sequence>
<organism evidence="1 2">
    <name type="scientific">Ophiocordyceps australis</name>
    <dbReference type="NCBI Taxonomy" id="1399860"/>
    <lineage>
        <taxon>Eukaryota</taxon>
        <taxon>Fungi</taxon>
        <taxon>Dikarya</taxon>
        <taxon>Ascomycota</taxon>
        <taxon>Pezizomycotina</taxon>
        <taxon>Sordariomycetes</taxon>
        <taxon>Hypocreomycetidae</taxon>
        <taxon>Hypocreales</taxon>
        <taxon>Ophiocordycipitaceae</taxon>
        <taxon>Ophiocordyceps</taxon>
    </lineage>
</organism>
<dbReference type="AlphaFoldDB" id="A0A2C5YBB3"/>
<keyword evidence="2" id="KW-1185">Reference proteome</keyword>
<dbReference type="PANTHER" id="PTHR39153:SF1">
    <property type="entry name" value="AGR244WP"/>
    <property type="match status" value="1"/>
</dbReference>
<proteinExistence type="predicted"/>
<name>A0A2C5YBB3_9HYPO</name>
<evidence type="ECO:0008006" key="3">
    <source>
        <dbReference type="Google" id="ProtNLM"/>
    </source>
</evidence>
<evidence type="ECO:0000313" key="2">
    <source>
        <dbReference type="Proteomes" id="UP000226192"/>
    </source>
</evidence>
<evidence type="ECO:0000313" key="1">
    <source>
        <dbReference type="EMBL" id="PHH64996.1"/>
    </source>
</evidence>
<comment type="caution">
    <text evidence="1">The sequence shown here is derived from an EMBL/GenBank/DDBJ whole genome shotgun (WGS) entry which is preliminary data.</text>
</comment>